<feature type="transmembrane region" description="Helical" evidence="1">
    <location>
        <begin position="218"/>
        <end position="235"/>
    </location>
</feature>
<feature type="transmembrane region" description="Helical" evidence="1">
    <location>
        <begin position="133"/>
        <end position="152"/>
    </location>
</feature>
<feature type="transmembrane region" description="Helical" evidence="1">
    <location>
        <begin position="272"/>
        <end position="290"/>
    </location>
</feature>
<keyword evidence="1" id="KW-0812">Transmembrane</keyword>
<organism evidence="3 4">
    <name type="scientific">Gemmobacter denitrificans</name>
    <dbReference type="NCBI Taxonomy" id="3123040"/>
    <lineage>
        <taxon>Bacteria</taxon>
        <taxon>Pseudomonadati</taxon>
        <taxon>Pseudomonadota</taxon>
        <taxon>Alphaproteobacteria</taxon>
        <taxon>Rhodobacterales</taxon>
        <taxon>Paracoccaceae</taxon>
        <taxon>Gemmobacter</taxon>
    </lineage>
</organism>
<feature type="transmembrane region" description="Helical" evidence="1">
    <location>
        <begin position="247"/>
        <end position="266"/>
    </location>
</feature>
<dbReference type="RefSeq" id="WP_335420750.1">
    <property type="nucleotide sequence ID" value="NZ_JBALHR010000002.1"/>
</dbReference>
<proteinExistence type="predicted"/>
<accession>A0ABU8BSD9</accession>
<keyword evidence="4" id="KW-1185">Reference proteome</keyword>
<feature type="transmembrane region" description="Helical" evidence="1">
    <location>
        <begin position="18"/>
        <end position="39"/>
    </location>
</feature>
<feature type="domain" description="EamA" evidence="2">
    <location>
        <begin position="159"/>
        <end position="284"/>
    </location>
</feature>
<dbReference type="SUPFAM" id="SSF103481">
    <property type="entry name" value="Multidrug resistance efflux transporter EmrE"/>
    <property type="match status" value="2"/>
</dbReference>
<gene>
    <name evidence="3" type="ORF">V6590_05565</name>
</gene>
<dbReference type="InterPro" id="IPR000620">
    <property type="entry name" value="EamA_dom"/>
</dbReference>
<sequence>MAGTGTETAGAKDNLRGILLMVAAMAGFALEDMFIKWAAAGLPTGQILLMLGVIGTPVFGLMARADGRRVIDPDLWHPAVIWRNLGEMVGTFGFITALALTPLTSATAIFQATPLAVTLGAALFLGEQVGWRRWTAITVGFFGVLIIIRPGLEGFELASLWSVLAVIGLSVRDIATRRIPPRISTTQIAAWGFAAVALLGALMLGVSGGAQLPSLPQMGHIGGALFFGISAYWAITQATRLGEVSVITPFRYARLVFAMMVGMLVFAERPDLPTLIGAALIIGSGLYTFARERLRRRQIA</sequence>
<reference evidence="3" key="1">
    <citation type="submission" date="2024-02" db="EMBL/GenBank/DDBJ databases">
        <title>Genome sequences of strain Gemmobacter sp. JM10B15.</title>
        <authorList>
            <person name="Zhang M."/>
        </authorList>
    </citation>
    <scope>NUCLEOTIDE SEQUENCE</scope>
    <source>
        <strain evidence="3">JM10B15</strain>
    </source>
</reference>
<dbReference type="Gene3D" id="1.10.3730.20">
    <property type="match status" value="1"/>
</dbReference>
<feature type="transmembrane region" description="Helical" evidence="1">
    <location>
        <begin position="109"/>
        <end position="126"/>
    </location>
</feature>
<evidence type="ECO:0000313" key="3">
    <source>
        <dbReference type="EMBL" id="MEH7827606.1"/>
    </source>
</evidence>
<dbReference type="Proteomes" id="UP001431963">
    <property type="component" value="Unassembled WGS sequence"/>
</dbReference>
<evidence type="ECO:0000256" key="1">
    <source>
        <dbReference type="SAM" id="Phobius"/>
    </source>
</evidence>
<feature type="transmembrane region" description="Helical" evidence="1">
    <location>
        <begin position="158"/>
        <end position="176"/>
    </location>
</feature>
<feature type="transmembrane region" description="Helical" evidence="1">
    <location>
        <begin position="45"/>
        <end position="63"/>
    </location>
</feature>
<comment type="caution">
    <text evidence="3">The sequence shown here is derived from an EMBL/GenBank/DDBJ whole genome shotgun (WGS) entry which is preliminary data.</text>
</comment>
<dbReference type="Pfam" id="PF00892">
    <property type="entry name" value="EamA"/>
    <property type="match status" value="2"/>
</dbReference>
<dbReference type="PANTHER" id="PTHR22911">
    <property type="entry name" value="ACYL-MALONYL CONDENSING ENZYME-RELATED"/>
    <property type="match status" value="1"/>
</dbReference>
<name>A0ABU8BSD9_9RHOB</name>
<keyword evidence="1" id="KW-1133">Transmembrane helix</keyword>
<feature type="domain" description="EamA" evidence="2">
    <location>
        <begin position="16"/>
        <end position="148"/>
    </location>
</feature>
<evidence type="ECO:0000259" key="2">
    <source>
        <dbReference type="Pfam" id="PF00892"/>
    </source>
</evidence>
<keyword evidence="1" id="KW-0472">Membrane</keyword>
<dbReference type="EMBL" id="JBALHR010000002">
    <property type="protein sequence ID" value="MEH7827606.1"/>
    <property type="molecule type" value="Genomic_DNA"/>
</dbReference>
<feature type="transmembrane region" description="Helical" evidence="1">
    <location>
        <begin position="188"/>
        <end position="206"/>
    </location>
</feature>
<dbReference type="InterPro" id="IPR037185">
    <property type="entry name" value="EmrE-like"/>
</dbReference>
<dbReference type="PANTHER" id="PTHR22911:SF135">
    <property type="entry name" value="BLR4310 PROTEIN"/>
    <property type="match status" value="1"/>
</dbReference>
<protein>
    <submittedName>
        <fullName evidence="3">DMT family transporter</fullName>
    </submittedName>
</protein>
<feature type="transmembrane region" description="Helical" evidence="1">
    <location>
        <begin position="84"/>
        <end position="103"/>
    </location>
</feature>
<evidence type="ECO:0000313" key="4">
    <source>
        <dbReference type="Proteomes" id="UP001431963"/>
    </source>
</evidence>